<evidence type="ECO:0000313" key="2">
    <source>
        <dbReference type="EMBL" id="PKA52149.1"/>
    </source>
</evidence>
<dbReference type="STRING" id="1088818.A0A2I0A9B4"/>
<keyword evidence="3" id="KW-1185">Reference proteome</keyword>
<feature type="compositionally biased region" description="Low complexity" evidence="1">
    <location>
        <begin position="542"/>
        <end position="555"/>
    </location>
</feature>
<dbReference type="OrthoDB" id="1920576at2759"/>
<name>A0A2I0A9B4_9ASPA</name>
<feature type="compositionally biased region" description="Polar residues" evidence="1">
    <location>
        <begin position="569"/>
        <end position="585"/>
    </location>
</feature>
<dbReference type="AlphaFoldDB" id="A0A2I0A9B4"/>
<dbReference type="EMBL" id="KZ452009">
    <property type="protein sequence ID" value="PKA52149.1"/>
    <property type="molecule type" value="Genomic_DNA"/>
</dbReference>
<feature type="compositionally biased region" description="Basic residues" evidence="1">
    <location>
        <begin position="202"/>
        <end position="221"/>
    </location>
</feature>
<proteinExistence type="predicted"/>
<feature type="region of interest" description="Disordered" evidence="1">
    <location>
        <begin position="149"/>
        <end position="178"/>
    </location>
</feature>
<organism evidence="2 3">
    <name type="scientific">Apostasia shenzhenica</name>
    <dbReference type="NCBI Taxonomy" id="1088818"/>
    <lineage>
        <taxon>Eukaryota</taxon>
        <taxon>Viridiplantae</taxon>
        <taxon>Streptophyta</taxon>
        <taxon>Embryophyta</taxon>
        <taxon>Tracheophyta</taxon>
        <taxon>Spermatophyta</taxon>
        <taxon>Magnoliopsida</taxon>
        <taxon>Liliopsida</taxon>
        <taxon>Asparagales</taxon>
        <taxon>Orchidaceae</taxon>
        <taxon>Apostasioideae</taxon>
        <taxon>Apostasia</taxon>
    </lineage>
</organism>
<protein>
    <submittedName>
        <fullName evidence="2">Uncharacterized protein</fullName>
    </submittedName>
</protein>
<evidence type="ECO:0000313" key="3">
    <source>
        <dbReference type="Proteomes" id="UP000236161"/>
    </source>
</evidence>
<dbReference type="PANTHER" id="PTHR32010:SF18">
    <property type="entry name" value="DUF789 FAMILY PROTEIN"/>
    <property type="match status" value="1"/>
</dbReference>
<dbReference type="Proteomes" id="UP000236161">
    <property type="component" value="Unassembled WGS sequence"/>
</dbReference>
<reference evidence="2 3" key="1">
    <citation type="journal article" date="2017" name="Nature">
        <title>The Apostasia genome and the evolution of orchids.</title>
        <authorList>
            <person name="Zhang G.Q."/>
            <person name="Liu K.W."/>
            <person name="Li Z."/>
            <person name="Lohaus R."/>
            <person name="Hsiao Y.Y."/>
            <person name="Niu S.C."/>
            <person name="Wang J.Y."/>
            <person name="Lin Y.C."/>
            <person name="Xu Q."/>
            <person name="Chen L.J."/>
            <person name="Yoshida K."/>
            <person name="Fujiwara S."/>
            <person name="Wang Z.W."/>
            <person name="Zhang Y.Q."/>
            <person name="Mitsuda N."/>
            <person name="Wang M."/>
            <person name="Liu G.H."/>
            <person name="Pecoraro L."/>
            <person name="Huang H.X."/>
            <person name="Xiao X.J."/>
            <person name="Lin M."/>
            <person name="Wu X.Y."/>
            <person name="Wu W.L."/>
            <person name="Chen Y.Y."/>
            <person name="Chang S.B."/>
            <person name="Sakamoto S."/>
            <person name="Ohme-Takagi M."/>
            <person name="Yagi M."/>
            <person name="Zeng S.J."/>
            <person name="Shen C.Y."/>
            <person name="Yeh C.M."/>
            <person name="Luo Y.B."/>
            <person name="Tsai W.C."/>
            <person name="Van de Peer Y."/>
            <person name="Liu Z.J."/>
        </authorList>
    </citation>
    <scope>NUCLEOTIDE SEQUENCE [LARGE SCALE GENOMIC DNA]</scope>
    <source>
        <strain evidence="3">cv. Shenzhen</strain>
        <tissue evidence="2">Stem</tissue>
    </source>
</reference>
<sequence>MPRGHGRVGVGAEMFSERRSSTLSKRYLEKKNCMFLANAKLLLTNLLASSGKSSISSCTEKLCIVLSFLRLDMHLWKLLVPFSSYNQLSHLRNDSGSEHPISVVSLDSSLPHPAIFIQLDSQKEQSISPSQNCGFSPVKTVTDCRSSSIVGQPARIKRNRTAKNNPNDSSTISASSTDSSGVVDAFDIIASESSNQVDKPLKRSSRKKGKKKRKQCKKSMPKKASIEGETLVDEVNHDAAFSEISDVGDPAHSAAHTSDNELSPNVACPSLVVEISDVKGFDGDVTELSLECNTKEFLSRSSRSLGESLDRTEDSTKIVSLPDDHTDEGIDKMYVNNFVASSSTQLSKPSSSISLQNNPDNDMFASLTDSNETQLSFTNDGDFNSYPNMPTLISRNVSVEGECKEPNHQDNEASSSCSVNHLYWQTDVGDSARSTERALCSSQASSSDGFHPVIRAKRGRLARKFSGSSLNGSNAYLHGHTDRDAKHSIWQKVEKNGKVEFVHPKHNKKLATLRSSTADTRIRPKEVSGLKQNSGGTTCRYSSSSTEGDSHTSQSDTSMASPEIDDNSGHFSNDAINGSLTSTQPEKLKRKPNSSTEQESYTSVSESHISKKNILRTSNLEVEKGLETVAEFKGISLLTDSGERLSRSNLNLESNNMQQVPALENICSISHNTSSSSQKSQISSLTASNSDHSFADTQLQSNTNSSKDKSDGLLRCTSNEDEQFTSLKEGGPFAKTSGTDSIDGPALQKWVSIQADSVRNDLVSNDFKSGFVDECLSCSTVELQCSSPSSGYMDCSSPEEDDLAGRQESQAFMSSEGSTSVSFPSCLHLLHEAEDKDFPDFEPDLNKIMDAVDTSYRFLFVSEDFHLATGSRLAEFERILHSASPALCDMDCMSTCTSCSLGQINDHSLCSHQISSISLEKFWQWYEKPGSYGLEVKIDEFHKSKRSCSLPSEVCAFFVPYLSAIQLFSRTRKTACATVNDTGGDLLKTCDVYRTPKSSSCFGSLPIFSRLLPQPLKVADTRSKELSLSGKCEDFIETISNEEISDEDLLFEYFDSDQPQQRRPLFDKINQLVYESSNCSFSGDPSKLKSLNLKDVHPASWYAVAWYPIYRIPDGSFRAAFLTYHSFGSFIRRSTSCGNGGRTNFVVSPVVGLQSYNAKGECWFEPTKLNPKSAQSDEALSSYLSETLMGRIQSLEQAAHVMSRATVRKGDSRSVNIHPDYEFFLSRRR</sequence>
<dbReference type="InterPro" id="IPR008507">
    <property type="entry name" value="DUF789"/>
</dbReference>
<feature type="region of interest" description="Disordered" evidence="1">
    <location>
        <begin position="695"/>
        <end position="714"/>
    </location>
</feature>
<feature type="compositionally biased region" description="Polar residues" evidence="1">
    <location>
        <begin position="530"/>
        <end position="541"/>
    </location>
</feature>
<feature type="region of interest" description="Disordered" evidence="1">
    <location>
        <begin position="504"/>
        <end position="610"/>
    </location>
</feature>
<feature type="region of interest" description="Disordered" evidence="1">
    <location>
        <begin position="194"/>
        <end position="229"/>
    </location>
</feature>
<feature type="compositionally biased region" description="Polar residues" evidence="1">
    <location>
        <begin position="695"/>
        <end position="705"/>
    </location>
</feature>
<accession>A0A2I0A9B4</accession>
<dbReference type="Pfam" id="PF05623">
    <property type="entry name" value="DUF789"/>
    <property type="match status" value="1"/>
</dbReference>
<feature type="compositionally biased region" description="Polar residues" evidence="1">
    <location>
        <begin position="593"/>
        <end position="607"/>
    </location>
</feature>
<evidence type="ECO:0000256" key="1">
    <source>
        <dbReference type="SAM" id="MobiDB-lite"/>
    </source>
</evidence>
<gene>
    <name evidence="2" type="ORF">AXF42_Ash014086</name>
</gene>
<dbReference type="PANTHER" id="PTHR32010">
    <property type="entry name" value="PHOTOSYSTEM II STABILITY/ASSEMBLY FACTOR HCF136, CHLOROPLASTIC"/>
    <property type="match status" value="1"/>
</dbReference>
<feature type="compositionally biased region" description="Low complexity" evidence="1">
    <location>
        <begin position="168"/>
        <end position="178"/>
    </location>
</feature>